<reference evidence="1 2" key="1">
    <citation type="journal article" date="2023" name="Arcadia Sci">
        <title>De novo assembly of a long-read Amblyomma americanum tick genome.</title>
        <authorList>
            <person name="Chou S."/>
            <person name="Poskanzer K.E."/>
            <person name="Rollins M."/>
            <person name="Thuy-Boun P.S."/>
        </authorList>
    </citation>
    <scope>NUCLEOTIDE SEQUENCE [LARGE SCALE GENOMIC DNA]</scope>
    <source>
        <strain evidence="1">F_SG_1</strain>
        <tissue evidence="1">Salivary glands</tissue>
    </source>
</reference>
<proteinExistence type="predicted"/>
<evidence type="ECO:0000313" key="2">
    <source>
        <dbReference type="Proteomes" id="UP001321473"/>
    </source>
</evidence>
<evidence type="ECO:0000313" key="1">
    <source>
        <dbReference type="EMBL" id="KAK8784220.1"/>
    </source>
</evidence>
<accession>A0AAQ4FAG8</accession>
<name>A0AAQ4FAG8_AMBAM</name>
<sequence length="153" mass="17766">MRKLNSSIALEKPPLKFSAHLEAGRYRSCVSYAGMPLLLMPWILRYPNCDLQVHLIIRISDTSTFDVTNNTVIYVTYGNDRSTVYRFTLDYVNKDQCFVGHCNCTETQYYLFDSPDSDIFQYHECLKKIDNYSGGNITFLRDLQKCQKIPPKP</sequence>
<dbReference type="Proteomes" id="UP001321473">
    <property type="component" value="Unassembled WGS sequence"/>
</dbReference>
<gene>
    <name evidence="1" type="ORF">V5799_009415</name>
</gene>
<protein>
    <submittedName>
        <fullName evidence="1">Uncharacterized protein</fullName>
    </submittedName>
</protein>
<dbReference type="EMBL" id="JARKHS020004737">
    <property type="protein sequence ID" value="KAK8784220.1"/>
    <property type="molecule type" value="Genomic_DNA"/>
</dbReference>
<dbReference type="AlphaFoldDB" id="A0AAQ4FAG8"/>
<organism evidence="1 2">
    <name type="scientific">Amblyomma americanum</name>
    <name type="common">Lone star tick</name>
    <dbReference type="NCBI Taxonomy" id="6943"/>
    <lineage>
        <taxon>Eukaryota</taxon>
        <taxon>Metazoa</taxon>
        <taxon>Ecdysozoa</taxon>
        <taxon>Arthropoda</taxon>
        <taxon>Chelicerata</taxon>
        <taxon>Arachnida</taxon>
        <taxon>Acari</taxon>
        <taxon>Parasitiformes</taxon>
        <taxon>Ixodida</taxon>
        <taxon>Ixodoidea</taxon>
        <taxon>Ixodidae</taxon>
        <taxon>Amblyomminae</taxon>
        <taxon>Amblyomma</taxon>
    </lineage>
</organism>
<keyword evidence="2" id="KW-1185">Reference proteome</keyword>
<comment type="caution">
    <text evidence="1">The sequence shown here is derived from an EMBL/GenBank/DDBJ whole genome shotgun (WGS) entry which is preliminary data.</text>
</comment>